<name>A0A1I8EH77_WUCBA</name>
<feature type="signal peptide" evidence="2">
    <location>
        <begin position="1"/>
        <end position="24"/>
    </location>
</feature>
<evidence type="ECO:0000256" key="2">
    <source>
        <dbReference type="SAM" id="SignalP"/>
    </source>
</evidence>
<proteinExistence type="predicted"/>
<reference evidence="3" key="1">
    <citation type="submission" date="2016-11" db="UniProtKB">
        <authorList>
            <consortium name="WormBaseParasite"/>
        </authorList>
    </citation>
    <scope>IDENTIFICATION</scope>
    <source>
        <strain evidence="3">pt0022</strain>
    </source>
</reference>
<feature type="transmembrane region" description="Helical" evidence="1">
    <location>
        <begin position="115"/>
        <end position="137"/>
    </location>
</feature>
<dbReference type="Pfam" id="PF10853">
    <property type="entry name" value="DUF2650"/>
    <property type="match status" value="1"/>
</dbReference>
<dbReference type="WBParaSite" id="maker-PairedContig_193-snap-gene-0.10-mRNA-1">
    <property type="protein sequence ID" value="maker-PairedContig_193-snap-gene-0.10-mRNA-1"/>
    <property type="gene ID" value="maker-PairedContig_193-snap-gene-0.10"/>
</dbReference>
<keyword evidence="1" id="KW-1133">Transmembrane helix</keyword>
<evidence type="ECO:0000256" key="1">
    <source>
        <dbReference type="SAM" id="Phobius"/>
    </source>
</evidence>
<accession>A0A1I8EH77</accession>
<feature type="chain" id="PRO_5009318179" evidence="2">
    <location>
        <begin position="25"/>
        <end position="143"/>
    </location>
</feature>
<organism evidence="3">
    <name type="scientific">Wuchereria bancrofti</name>
    <dbReference type="NCBI Taxonomy" id="6293"/>
    <lineage>
        <taxon>Eukaryota</taxon>
        <taxon>Metazoa</taxon>
        <taxon>Ecdysozoa</taxon>
        <taxon>Nematoda</taxon>
        <taxon>Chromadorea</taxon>
        <taxon>Rhabditida</taxon>
        <taxon>Spirurina</taxon>
        <taxon>Spiruromorpha</taxon>
        <taxon>Filarioidea</taxon>
        <taxon>Onchocercidae</taxon>
        <taxon>Wuchereria</taxon>
    </lineage>
</organism>
<protein>
    <submittedName>
        <fullName evidence="3">Uncharacterized protein</fullName>
    </submittedName>
</protein>
<dbReference type="InterPro" id="IPR022559">
    <property type="entry name" value="SUP-1-like"/>
</dbReference>
<dbReference type="AlphaFoldDB" id="A0A1I8EH77"/>
<sequence length="143" mass="16897">MQLLLQRHAICVTIFVCPILIIRCENSDEYKEVSNRRLTDQIAEKAKQTVVDIGEVMKSQQSVLECDGKKCPNNNIFVFYQCCENVPKECCWHIRYWLTFLLFNYNNSLVLYKELIFSIVLILILLKMLWSGLVWCIRRSCHD</sequence>
<evidence type="ECO:0000313" key="3">
    <source>
        <dbReference type="WBParaSite" id="maker-PairedContig_193-snap-gene-0.10-mRNA-1"/>
    </source>
</evidence>
<keyword evidence="1" id="KW-0472">Membrane</keyword>
<keyword evidence="2" id="KW-0732">Signal</keyword>
<keyword evidence="1" id="KW-0812">Transmembrane</keyword>